<feature type="binding site" evidence="11">
    <location>
        <begin position="245"/>
        <end position="246"/>
    </location>
    <ligand>
        <name>substrate</name>
    </ligand>
</feature>
<dbReference type="GO" id="GO:0106430">
    <property type="term" value="F:dihydroorotate dehydrogenase (quinone) activity"/>
    <property type="evidence" value="ECO:0007669"/>
    <property type="project" value="UniProtKB-EC"/>
</dbReference>
<dbReference type="HAMAP" id="MF_00225">
    <property type="entry name" value="DHO_dh_type2"/>
    <property type="match status" value="1"/>
</dbReference>
<evidence type="ECO:0000256" key="2">
    <source>
        <dbReference type="ARBA" id="ARBA00004370"/>
    </source>
</evidence>
<evidence type="ECO:0000256" key="10">
    <source>
        <dbReference type="ARBA" id="ARBA00048639"/>
    </source>
</evidence>
<evidence type="ECO:0000256" key="7">
    <source>
        <dbReference type="ARBA" id="ARBA00022975"/>
    </source>
</evidence>
<dbReference type="PANTHER" id="PTHR48109:SF4">
    <property type="entry name" value="DIHYDROOROTATE DEHYDROGENASE (QUINONE), MITOCHONDRIAL"/>
    <property type="match status" value="1"/>
</dbReference>
<comment type="similarity">
    <text evidence="4 11">Belongs to the dihydroorotate dehydrogenase family. Type 2 subfamily.</text>
</comment>
<dbReference type="RefSeq" id="WP_350402420.1">
    <property type="nucleotide sequence ID" value="NZ_JBELOE010000239.1"/>
</dbReference>
<comment type="pathway">
    <text evidence="3 11">Pyrimidine metabolism; UMP biosynthesis via de novo pathway; orotate from (S)-dihydroorotate (quinone route): step 1/1.</text>
</comment>
<organism evidence="13 14">
    <name type="scientific">Catenovulum sediminis</name>
    <dbReference type="NCBI Taxonomy" id="1740262"/>
    <lineage>
        <taxon>Bacteria</taxon>
        <taxon>Pseudomonadati</taxon>
        <taxon>Pseudomonadota</taxon>
        <taxon>Gammaproteobacteria</taxon>
        <taxon>Alteromonadales</taxon>
        <taxon>Alteromonadaceae</taxon>
        <taxon>Catenovulum</taxon>
    </lineage>
</organism>
<feature type="binding site" evidence="11">
    <location>
        <position position="296"/>
    </location>
    <ligand>
        <name>FMN</name>
        <dbReference type="ChEBI" id="CHEBI:58210"/>
    </ligand>
</feature>
<dbReference type="Proteomes" id="UP001467690">
    <property type="component" value="Unassembled WGS sequence"/>
</dbReference>
<keyword evidence="14" id="KW-1185">Reference proteome</keyword>
<feature type="binding site" evidence="11">
    <location>
        <position position="244"/>
    </location>
    <ligand>
        <name>FMN</name>
        <dbReference type="ChEBI" id="CHEBI:58210"/>
    </ligand>
</feature>
<dbReference type="InterPro" id="IPR013785">
    <property type="entry name" value="Aldolase_TIM"/>
</dbReference>
<feature type="binding site" evidence="11">
    <location>
        <position position="138"/>
    </location>
    <ligand>
        <name>FMN</name>
        <dbReference type="ChEBI" id="CHEBI:58210"/>
    </ligand>
</feature>
<evidence type="ECO:0000256" key="8">
    <source>
        <dbReference type="ARBA" id="ARBA00023002"/>
    </source>
</evidence>
<gene>
    <name evidence="11 13" type="primary">pyrD</name>
    <name evidence="13" type="ORF">ABS311_14050</name>
</gene>
<evidence type="ECO:0000256" key="6">
    <source>
        <dbReference type="ARBA" id="ARBA00022643"/>
    </source>
</evidence>
<dbReference type="PROSITE" id="PS00912">
    <property type="entry name" value="DHODEHASE_2"/>
    <property type="match status" value="1"/>
</dbReference>
<dbReference type="PANTHER" id="PTHR48109">
    <property type="entry name" value="DIHYDROOROTATE DEHYDROGENASE (QUINONE), MITOCHONDRIAL-RELATED"/>
    <property type="match status" value="1"/>
</dbReference>
<evidence type="ECO:0000256" key="9">
    <source>
        <dbReference type="ARBA" id="ARBA00023136"/>
    </source>
</evidence>
<comment type="function">
    <text evidence="1 11">Catalyzes the conversion of dihydroorotate to orotate with quinone as electron acceptor.</text>
</comment>
<dbReference type="Pfam" id="PF01180">
    <property type="entry name" value="DHO_dh"/>
    <property type="match status" value="1"/>
</dbReference>
<dbReference type="InterPro" id="IPR005720">
    <property type="entry name" value="Dihydroorotate_DH_cat"/>
</dbReference>
<dbReference type="EMBL" id="JBELOE010000239">
    <property type="protein sequence ID" value="MER2493002.1"/>
    <property type="molecule type" value="Genomic_DNA"/>
</dbReference>
<name>A0ABV1RJS8_9ALTE</name>
<comment type="catalytic activity">
    <reaction evidence="10 11">
        <text>(S)-dihydroorotate + a quinone = orotate + a quinol</text>
        <dbReference type="Rhea" id="RHEA:30187"/>
        <dbReference type="ChEBI" id="CHEBI:24646"/>
        <dbReference type="ChEBI" id="CHEBI:30839"/>
        <dbReference type="ChEBI" id="CHEBI:30864"/>
        <dbReference type="ChEBI" id="CHEBI:132124"/>
        <dbReference type="EC" id="1.3.5.2"/>
    </reaction>
</comment>
<evidence type="ECO:0000256" key="1">
    <source>
        <dbReference type="ARBA" id="ARBA00003125"/>
    </source>
</evidence>
<keyword evidence="11" id="KW-1003">Cell membrane</keyword>
<comment type="subcellular location">
    <subcellularLocation>
        <location evidence="11">Cell membrane</location>
        <topology evidence="11">Peripheral membrane protein</topology>
    </subcellularLocation>
    <subcellularLocation>
        <location evidence="2">Membrane</location>
    </subcellularLocation>
</comment>
<feature type="active site" description="Nucleophile" evidence="11">
    <location>
        <position position="174"/>
    </location>
</feature>
<evidence type="ECO:0000256" key="5">
    <source>
        <dbReference type="ARBA" id="ARBA00022630"/>
    </source>
</evidence>
<dbReference type="InterPro" id="IPR050074">
    <property type="entry name" value="DHO_dehydrogenase"/>
</dbReference>
<dbReference type="InterPro" id="IPR012135">
    <property type="entry name" value="Dihydroorotate_DH_1_2"/>
</dbReference>
<comment type="subunit">
    <text evidence="11">Monomer.</text>
</comment>
<comment type="caution">
    <text evidence="13">The sequence shown here is derived from an EMBL/GenBank/DDBJ whole genome shotgun (WGS) entry which is preliminary data.</text>
</comment>
<feature type="binding site" evidence="11">
    <location>
        <position position="171"/>
    </location>
    <ligand>
        <name>substrate</name>
    </ligand>
</feature>
<feature type="binding site" evidence="11">
    <location>
        <position position="216"/>
    </location>
    <ligand>
        <name>FMN</name>
        <dbReference type="ChEBI" id="CHEBI:58210"/>
    </ligand>
</feature>
<reference evidence="13 14" key="1">
    <citation type="submission" date="2024-06" db="EMBL/GenBank/DDBJ databases">
        <authorList>
            <person name="Chen R.Y."/>
        </authorList>
    </citation>
    <scope>NUCLEOTIDE SEQUENCE [LARGE SCALE GENOMIC DNA]</scope>
    <source>
        <strain evidence="13 14">D2</strain>
    </source>
</reference>
<keyword evidence="7 11" id="KW-0665">Pyrimidine biosynthesis</keyword>
<keyword evidence="5 11" id="KW-0285">Flavoprotein</keyword>
<dbReference type="PIRSF" id="PIRSF000164">
    <property type="entry name" value="DHO_oxidase"/>
    <property type="match status" value="1"/>
</dbReference>
<dbReference type="PROSITE" id="PS00911">
    <property type="entry name" value="DHODEHASE_1"/>
    <property type="match status" value="1"/>
</dbReference>
<feature type="domain" description="Dihydroorotate dehydrogenase catalytic" evidence="12">
    <location>
        <begin position="46"/>
        <end position="337"/>
    </location>
</feature>
<feature type="binding site" evidence="11">
    <location>
        <begin position="61"/>
        <end position="65"/>
    </location>
    <ligand>
        <name>FMN</name>
        <dbReference type="ChEBI" id="CHEBI:58210"/>
    </ligand>
</feature>
<feature type="binding site" evidence="11">
    <location>
        <position position="85"/>
    </location>
    <ligand>
        <name>FMN</name>
        <dbReference type="ChEBI" id="CHEBI:58210"/>
    </ligand>
</feature>
<dbReference type="NCBIfam" id="NF003644">
    <property type="entry name" value="PRK05286.1-1"/>
    <property type="match status" value="1"/>
</dbReference>
<keyword evidence="9 11" id="KW-0472">Membrane</keyword>
<evidence type="ECO:0000313" key="14">
    <source>
        <dbReference type="Proteomes" id="UP001467690"/>
    </source>
</evidence>
<evidence type="ECO:0000256" key="4">
    <source>
        <dbReference type="ARBA" id="ARBA00005359"/>
    </source>
</evidence>
<dbReference type="NCBIfam" id="TIGR01036">
    <property type="entry name" value="pyrD_sub2"/>
    <property type="match status" value="1"/>
</dbReference>
<dbReference type="NCBIfam" id="NF003645">
    <property type="entry name" value="PRK05286.1-2"/>
    <property type="match status" value="1"/>
</dbReference>
<dbReference type="InterPro" id="IPR005719">
    <property type="entry name" value="Dihydroorotate_DH_2"/>
</dbReference>
<feature type="binding site" evidence="11">
    <location>
        <position position="176"/>
    </location>
    <ligand>
        <name>substrate</name>
    </ligand>
</feature>
<evidence type="ECO:0000313" key="13">
    <source>
        <dbReference type="EMBL" id="MER2493002.1"/>
    </source>
</evidence>
<keyword evidence="6 11" id="KW-0288">FMN</keyword>
<dbReference type="SUPFAM" id="SSF51395">
    <property type="entry name" value="FMN-linked oxidoreductases"/>
    <property type="match status" value="1"/>
</dbReference>
<proteinExistence type="inferred from homology"/>
<evidence type="ECO:0000256" key="11">
    <source>
        <dbReference type="HAMAP-Rule" id="MF_00225"/>
    </source>
</evidence>
<dbReference type="NCBIfam" id="NF003646">
    <property type="entry name" value="PRK05286.1-4"/>
    <property type="match status" value="1"/>
</dbReference>
<feature type="binding site" evidence="11">
    <location>
        <position position="65"/>
    </location>
    <ligand>
        <name>substrate</name>
    </ligand>
</feature>
<dbReference type="EC" id="1.3.5.2" evidence="11"/>
<accession>A0ABV1RJS8</accession>
<dbReference type="InterPro" id="IPR001295">
    <property type="entry name" value="Dihydroorotate_DH_CS"/>
</dbReference>
<feature type="binding site" evidence="11">
    <location>
        <begin position="110"/>
        <end position="114"/>
    </location>
    <ligand>
        <name>substrate</name>
    </ligand>
</feature>
<feature type="binding site" evidence="11">
    <location>
        <position position="267"/>
    </location>
    <ligand>
        <name>FMN</name>
        <dbReference type="ChEBI" id="CHEBI:58210"/>
    </ligand>
</feature>
<keyword evidence="8 11" id="KW-0560">Oxidoreductase</keyword>
<feature type="binding site" evidence="11">
    <location>
        <begin position="317"/>
        <end position="318"/>
    </location>
    <ligand>
        <name>FMN</name>
        <dbReference type="ChEBI" id="CHEBI:58210"/>
    </ligand>
</feature>
<sequence length="339" mass="37036">MYQLIRSFLFTQDAEWSHDVTIKTLKQTGGTSLDCLYGQKIENKPVELFGLTFPNPVGLAAGLDKNGECIDAFAAMGFGFIEVGTVTPRAQPGNDKPRLFRLPEAQAIINRMGFNNKGVDYLVEQVKQSKYKGILGINIGKNKDTPNEEGKNDYLVCLEKVYPYASYVTINISSPNTPGLRSLQYGEALDDLLGSIKAKQKELAEQQGQYKPVLVKIAPDMTDEEVAQVAASLIKNEIDGVIATNTTLERDKVEHLKHGKEAGGLSGVPVRRQSTHVIAQLKKELNGKMPIIGVGGINSSNAANEKLAAGAQLLQVYTGFIYRGPELIKEIVQGLDKKE</sequence>
<dbReference type="NCBIfam" id="NF003652">
    <property type="entry name" value="PRK05286.2-5"/>
    <property type="match status" value="1"/>
</dbReference>
<protein>
    <recommendedName>
        <fullName evidence="11">Dihydroorotate dehydrogenase (quinone)</fullName>
        <ecNumber evidence="11">1.3.5.2</ecNumber>
    </recommendedName>
    <alternativeName>
        <fullName evidence="11">DHOdehase</fullName>
        <shortName evidence="11">DHOD</shortName>
        <shortName evidence="11">DHODase</shortName>
    </alternativeName>
    <alternativeName>
        <fullName evidence="11">Dihydroorotate oxidase</fullName>
    </alternativeName>
</protein>
<comment type="cofactor">
    <cofactor evidence="11">
        <name>FMN</name>
        <dbReference type="ChEBI" id="CHEBI:58210"/>
    </cofactor>
    <text evidence="11">Binds 1 FMN per subunit.</text>
</comment>
<evidence type="ECO:0000259" key="12">
    <source>
        <dbReference type="Pfam" id="PF01180"/>
    </source>
</evidence>
<dbReference type="CDD" id="cd04738">
    <property type="entry name" value="DHOD_2_like"/>
    <property type="match status" value="1"/>
</dbReference>
<dbReference type="Gene3D" id="3.20.20.70">
    <property type="entry name" value="Aldolase class I"/>
    <property type="match status" value="1"/>
</dbReference>
<feature type="binding site" evidence="11">
    <location>
        <position position="171"/>
    </location>
    <ligand>
        <name>FMN</name>
        <dbReference type="ChEBI" id="CHEBI:58210"/>
    </ligand>
</feature>
<evidence type="ECO:0000256" key="3">
    <source>
        <dbReference type="ARBA" id="ARBA00005161"/>
    </source>
</evidence>